<feature type="binding site" evidence="5">
    <location>
        <position position="247"/>
    </location>
    <ligand>
        <name>substrate</name>
    </ligand>
</feature>
<feature type="binding site" evidence="5">
    <location>
        <position position="240"/>
    </location>
    <ligand>
        <name>a divalent metal cation</name>
        <dbReference type="ChEBI" id="CHEBI:60240"/>
        <label>2</label>
        <note>catalytic</note>
    </ligand>
</feature>
<dbReference type="EMBL" id="LN483116">
    <property type="protein sequence ID" value="CDZ96263.1"/>
    <property type="molecule type" value="Genomic_DNA"/>
</dbReference>
<dbReference type="PRINTS" id="PR00599">
    <property type="entry name" value="MAPEPTIDASE"/>
</dbReference>
<evidence type="ECO:0000256" key="6">
    <source>
        <dbReference type="RuleBase" id="RU003653"/>
    </source>
</evidence>
<feature type="binding site" evidence="5">
    <location>
        <position position="149"/>
    </location>
    <ligand>
        <name>substrate</name>
    </ligand>
</feature>
<feature type="binding site" evidence="5">
    <location>
        <position position="177"/>
    </location>
    <ligand>
        <name>a divalent metal cation</name>
        <dbReference type="ChEBI" id="CHEBI:60240"/>
        <label>1</label>
    </ligand>
</feature>
<proteinExistence type="inferred from homology"/>
<dbReference type="GO" id="GO:0046872">
    <property type="term" value="F:metal ion binding"/>
    <property type="evidence" value="ECO:0007669"/>
    <property type="project" value="UniProtKB-UniRule"/>
</dbReference>
<protein>
    <recommendedName>
        <fullName evidence="6">Methionine aminopeptidase</fullName>
        <ecNumber evidence="6">3.4.11.18</ecNumber>
    </recommendedName>
</protein>
<dbReference type="InterPro" id="IPR002467">
    <property type="entry name" value="Pept_M24A_MAP1"/>
</dbReference>
<dbReference type="InterPro" id="IPR000994">
    <property type="entry name" value="Pept_M24"/>
</dbReference>
<evidence type="ECO:0000256" key="1">
    <source>
        <dbReference type="ARBA" id="ARBA00022438"/>
    </source>
</evidence>
<feature type="binding site" evidence="5">
    <location>
        <position position="310"/>
    </location>
    <ligand>
        <name>a divalent metal cation</name>
        <dbReference type="ChEBI" id="CHEBI:60240"/>
        <label>2</label>
        <note>catalytic</note>
    </ligand>
</feature>
<feature type="binding site" evidence="5">
    <location>
        <position position="166"/>
    </location>
    <ligand>
        <name>a divalent metal cation</name>
        <dbReference type="ChEBI" id="CHEBI:60240"/>
        <label>1</label>
    </ligand>
</feature>
<dbReference type="GO" id="GO:0070006">
    <property type="term" value="F:metalloaminopeptidase activity"/>
    <property type="evidence" value="ECO:0007669"/>
    <property type="project" value="UniProtKB-UniRule"/>
</dbReference>
<dbReference type="PANTHER" id="PTHR43330">
    <property type="entry name" value="METHIONINE AMINOPEPTIDASE"/>
    <property type="match status" value="1"/>
</dbReference>
<organism evidence="8">
    <name type="scientific">Phaffia rhodozyma</name>
    <name type="common">Yeast</name>
    <name type="synonym">Xanthophyllomyces dendrorhous</name>
    <dbReference type="NCBI Taxonomy" id="264483"/>
    <lineage>
        <taxon>Eukaryota</taxon>
        <taxon>Fungi</taxon>
        <taxon>Dikarya</taxon>
        <taxon>Basidiomycota</taxon>
        <taxon>Agaricomycotina</taxon>
        <taxon>Tremellomycetes</taxon>
        <taxon>Cystofilobasidiales</taxon>
        <taxon>Mrakiaceae</taxon>
        <taxon>Phaffia</taxon>
    </lineage>
</organism>
<evidence type="ECO:0000259" key="7">
    <source>
        <dbReference type="Pfam" id="PF00557"/>
    </source>
</evidence>
<dbReference type="PANTHER" id="PTHR43330:SF8">
    <property type="entry name" value="METHIONINE AMINOPEPTIDASE 1D, MITOCHONDRIAL"/>
    <property type="match status" value="1"/>
</dbReference>
<keyword evidence="3 5" id="KW-0479">Metal-binding</keyword>
<keyword evidence="2 5" id="KW-0645">Protease</keyword>
<dbReference type="Pfam" id="PF00557">
    <property type="entry name" value="Peptidase_M24"/>
    <property type="match status" value="1"/>
</dbReference>
<comment type="catalytic activity">
    <reaction evidence="5 6">
        <text>Release of N-terminal amino acids, preferentially methionine, from peptides and arylamides.</text>
        <dbReference type="EC" id="3.4.11.18"/>
    </reaction>
</comment>
<dbReference type="InterPro" id="IPR001714">
    <property type="entry name" value="Pept_M24_MAP"/>
</dbReference>
<accession>A0A0F7SFH6</accession>
<dbReference type="HAMAP" id="MF_01974">
    <property type="entry name" value="MetAP_1"/>
    <property type="match status" value="1"/>
</dbReference>
<dbReference type="EC" id="3.4.11.18" evidence="6"/>
<comment type="similarity">
    <text evidence="5">Belongs to the peptidase M24A family. Methionine aminopeptidase type 1 subfamily.</text>
</comment>
<dbReference type="InterPro" id="IPR036005">
    <property type="entry name" value="Creatinase/aminopeptidase-like"/>
</dbReference>
<dbReference type="NCBIfam" id="TIGR00500">
    <property type="entry name" value="met_pdase_I"/>
    <property type="match status" value="1"/>
</dbReference>
<comment type="function">
    <text evidence="6">Cotranslationally removes the N-terminal methionine from nascent proteins. The N-terminal methionine is often cleaved when the second residue in the primary sequence is small and uncharged (Met-Ala-, Cys, Gly, Pro, Ser, Thr, or Val).</text>
</comment>
<keyword evidence="4 5" id="KW-0378">Hydrolase</keyword>
<name>A0A0F7SFH6_PHARH</name>
<feature type="binding site" evidence="5">
    <location>
        <position position="310"/>
    </location>
    <ligand>
        <name>a divalent metal cation</name>
        <dbReference type="ChEBI" id="CHEBI:60240"/>
        <label>1</label>
    </ligand>
</feature>
<feature type="domain" description="Peptidase M24" evidence="7">
    <location>
        <begin position="84"/>
        <end position="316"/>
    </location>
</feature>
<evidence type="ECO:0000256" key="5">
    <source>
        <dbReference type="HAMAP-Rule" id="MF_03174"/>
    </source>
</evidence>
<feature type="binding site" evidence="5">
    <location>
        <position position="272"/>
    </location>
    <ligand>
        <name>a divalent metal cation</name>
        <dbReference type="ChEBI" id="CHEBI:60240"/>
        <label>2</label>
        <note>catalytic</note>
    </ligand>
</feature>
<sequence length="325" mass="35865">MRATLTRLTRQIPSSQFGRFIPLYPPKEQITSFPQPFPVPAHIPIPHYVPRDFWSIHTGLSPLEPVSLIPEGGRIDLGTEEELKVRKAAALARDVLKQAGEMVKPGVTTAEIDKRIHELIISKGAYPSPLGYSAFPKSLCSSVNNVIAHGIPDDRPLDSHDLVNLDITLYLDGYHGDTSATFMLPDLDSEGRELCEVAREALEKGISVCGPEVPYSQIGEAIESFTESQGFLVSDLFSGHGISRVFHHPPWVLHNRNTEQDIMQPGDCFTIEPSIEQIFIDKDGDIGGGHMWDDGWTVVTKAGARSAQYEHQVLITPNGVDVLTR</sequence>
<feature type="binding site" evidence="5">
    <location>
        <position position="177"/>
    </location>
    <ligand>
        <name>a divalent metal cation</name>
        <dbReference type="ChEBI" id="CHEBI:60240"/>
        <label>2</label>
        <note>catalytic</note>
    </ligand>
</feature>
<evidence type="ECO:0000256" key="3">
    <source>
        <dbReference type="ARBA" id="ARBA00022723"/>
    </source>
</evidence>
<dbReference type="Gene3D" id="3.90.230.10">
    <property type="entry name" value="Creatinase/methionine aminopeptidase superfamily"/>
    <property type="match status" value="1"/>
</dbReference>
<reference evidence="8" key="1">
    <citation type="submission" date="2014-08" db="EMBL/GenBank/DDBJ databases">
        <authorList>
            <person name="Sharma Rahul"/>
            <person name="Thines Marco"/>
        </authorList>
    </citation>
    <scope>NUCLEOTIDE SEQUENCE</scope>
</reference>
<evidence type="ECO:0000256" key="2">
    <source>
        <dbReference type="ARBA" id="ARBA00022670"/>
    </source>
</evidence>
<dbReference type="GO" id="GO:0006508">
    <property type="term" value="P:proteolysis"/>
    <property type="evidence" value="ECO:0007669"/>
    <property type="project" value="UniProtKB-KW"/>
</dbReference>
<dbReference type="AlphaFoldDB" id="A0A0F7SFH6"/>
<evidence type="ECO:0000256" key="4">
    <source>
        <dbReference type="ARBA" id="ARBA00022801"/>
    </source>
</evidence>
<dbReference type="CDD" id="cd01086">
    <property type="entry name" value="MetAP1"/>
    <property type="match status" value="1"/>
</dbReference>
<evidence type="ECO:0000313" key="8">
    <source>
        <dbReference type="EMBL" id="CDZ96263.1"/>
    </source>
</evidence>
<comment type="cofactor">
    <cofactor evidence="5">
        <name>Co(2+)</name>
        <dbReference type="ChEBI" id="CHEBI:48828"/>
    </cofactor>
    <cofactor evidence="5">
        <name>Zn(2+)</name>
        <dbReference type="ChEBI" id="CHEBI:29105"/>
    </cofactor>
    <cofactor evidence="5">
        <name>Mn(2+)</name>
        <dbReference type="ChEBI" id="CHEBI:29035"/>
    </cofactor>
    <cofactor evidence="5">
        <name>Fe(2+)</name>
        <dbReference type="ChEBI" id="CHEBI:29033"/>
    </cofactor>
    <text evidence="5">Binds 2 divalent metal cations per subunit. Has a high-affinity and a low affinity metal-binding site. The true nature of the physiological cofactor is under debate. The enzyme is active with cobalt, zinc, manganese or divalent iron ions. Most likely, methionine aminopeptidases function as mononuclear Fe(2+)-metalloproteases under physiological conditions, and the catalytically relevant metal-binding site has been assigned to the histidine-containing high-affinity site.</text>
</comment>
<dbReference type="GO" id="GO:0004239">
    <property type="term" value="F:initiator methionyl aminopeptidase activity"/>
    <property type="evidence" value="ECO:0007669"/>
    <property type="project" value="UniProtKB-UniRule"/>
</dbReference>
<dbReference type="SUPFAM" id="SSF55920">
    <property type="entry name" value="Creatinase/aminopeptidase"/>
    <property type="match status" value="1"/>
</dbReference>
<keyword evidence="1 5" id="KW-0031">Aminopeptidase</keyword>